<dbReference type="PANTHER" id="PTHR43031:SF7">
    <property type="entry name" value="NITRIC OXIDE REDUCTASE FLRD-NAD(+) REDUCTASE"/>
    <property type="match status" value="1"/>
</dbReference>
<dbReference type="InterPro" id="IPR001763">
    <property type="entry name" value="Rhodanese-like_dom"/>
</dbReference>
<gene>
    <name evidence="2" type="ORF">GCM10009613_19200</name>
</gene>
<dbReference type="Proteomes" id="UP001501414">
    <property type="component" value="Unassembled WGS sequence"/>
</dbReference>
<dbReference type="InterPro" id="IPR036873">
    <property type="entry name" value="Rhodanese-like_dom_sf"/>
</dbReference>
<organism evidence="2 3">
    <name type="scientific">Pseudonocardia kongjuensis</name>
    <dbReference type="NCBI Taxonomy" id="102227"/>
    <lineage>
        <taxon>Bacteria</taxon>
        <taxon>Bacillati</taxon>
        <taxon>Actinomycetota</taxon>
        <taxon>Actinomycetes</taxon>
        <taxon>Pseudonocardiales</taxon>
        <taxon>Pseudonocardiaceae</taxon>
        <taxon>Pseudonocardia</taxon>
    </lineage>
</organism>
<dbReference type="PROSITE" id="PS00380">
    <property type="entry name" value="RHODANESE_1"/>
    <property type="match status" value="1"/>
</dbReference>
<accession>A0ABN1XN09</accession>
<evidence type="ECO:0000259" key="1">
    <source>
        <dbReference type="PROSITE" id="PS50206"/>
    </source>
</evidence>
<dbReference type="SUPFAM" id="SSF52821">
    <property type="entry name" value="Rhodanese/Cell cycle control phosphatase"/>
    <property type="match status" value="1"/>
</dbReference>
<proteinExistence type="predicted"/>
<name>A0ABN1XN09_9PSEU</name>
<dbReference type="RefSeq" id="WP_344020573.1">
    <property type="nucleotide sequence ID" value="NZ_BAAAJK010000006.1"/>
</dbReference>
<feature type="domain" description="Rhodanese" evidence="1">
    <location>
        <begin position="15"/>
        <end position="107"/>
    </location>
</feature>
<evidence type="ECO:0000313" key="2">
    <source>
        <dbReference type="EMBL" id="GAA1385947.1"/>
    </source>
</evidence>
<dbReference type="InterPro" id="IPR050229">
    <property type="entry name" value="GlpE_sulfurtransferase"/>
</dbReference>
<evidence type="ECO:0000313" key="3">
    <source>
        <dbReference type="Proteomes" id="UP001501414"/>
    </source>
</evidence>
<dbReference type="InterPro" id="IPR001307">
    <property type="entry name" value="Thiosulphate_STrfase_CS"/>
</dbReference>
<dbReference type="SMART" id="SM00450">
    <property type="entry name" value="RHOD"/>
    <property type="match status" value="1"/>
</dbReference>
<reference evidence="2 3" key="1">
    <citation type="journal article" date="2019" name="Int. J. Syst. Evol. Microbiol.">
        <title>The Global Catalogue of Microorganisms (GCM) 10K type strain sequencing project: providing services to taxonomists for standard genome sequencing and annotation.</title>
        <authorList>
            <consortium name="The Broad Institute Genomics Platform"/>
            <consortium name="The Broad Institute Genome Sequencing Center for Infectious Disease"/>
            <person name="Wu L."/>
            <person name="Ma J."/>
        </authorList>
    </citation>
    <scope>NUCLEOTIDE SEQUENCE [LARGE SCALE GENOMIC DNA]</scope>
    <source>
        <strain evidence="2 3">JCM 11896</strain>
    </source>
</reference>
<protein>
    <submittedName>
        <fullName evidence="2">Rhodanese-like domain-containing protein</fullName>
    </submittedName>
</protein>
<sequence>MIRLVRRDEVRSRIDAGRAILVEALPPEYFRKAHLPGALNLPVDEVETLAPRLLPNRAAEIVVYCANSGCRNSATVARRLSGMGYTNVLDYDEGKDDWMDAGLPTESGD</sequence>
<dbReference type="PROSITE" id="PS50206">
    <property type="entry name" value="RHODANESE_3"/>
    <property type="match status" value="1"/>
</dbReference>
<dbReference type="Pfam" id="PF00581">
    <property type="entry name" value="Rhodanese"/>
    <property type="match status" value="1"/>
</dbReference>
<dbReference type="EMBL" id="BAAAJK010000006">
    <property type="protein sequence ID" value="GAA1385947.1"/>
    <property type="molecule type" value="Genomic_DNA"/>
</dbReference>
<dbReference type="PANTHER" id="PTHR43031">
    <property type="entry name" value="FAD-DEPENDENT OXIDOREDUCTASE"/>
    <property type="match status" value="1"/>
</dbReference>
<comment type="caution">
    <text evidence="2">The sequence shown here is derived from an EMBL/GenBank/DDBJ whole genome shotgun (WGS) entry which is preliminary data.</text>
</comment>
<dbReference type="CDD" id="cd00158">
    <property type="entry name" value="RHOD"/>
    <property type="match status" value="1"/>
</dbReference>
<dbReference type="Gene3D" id="3.40.250.10">
    <property type="entry name" value="Rhodanese-like domain"/>
    <property type="match status" value="1"/>
</dbReference>
<keyword evidence="3" id="KW-1185">Reference proteome</keyword>